<proteinExistence type="inferred from homology"/>
<dbReference type="PANTHER" id="PTHR43673:SF12">
    <property type="entry name" value="PROTEIN DRGA"/>
    <property type="match status" value="1"/>
</dbReference>
<dbReference type="GO" id="GO:0016491">
    <property type="term" value="F:oxidoreductase activity"/>
    <property type="evidence" value="ECO:0007669"/>
    <property type="project" value="UniProtKB-KW"/>
</dbReference>
<dbReference type="EMBL" id="JAAGRN010000001">
    <property type="protein sequence ID" value="NDY81645.1"/>
    <property type="molecule type" value="Genomic_DNA"/>
</dbReference>
<dbReference type="Gene3D" id="3.40.109.10">
    <property type="entry name" value="NADH Oxidase"/>
    <property type="match status" value="1"/>
</dbReference>
<gene>
    <name evidence="4" type="ORF">G3I67_00220</name>
</gene>
<accession>A0A6B2R2H4</accession>
<feature type="domain" description="Nitroreductase" evidence="3">
    <location>
        <begin position="9"/>
        <end position="184"/>
    </location>
</feature>
<dbReference type="InterPro" id="IPR029479">
    <property type="entry name" value="Nitroreductase"/>
</dbReference>
<evidence type="ECO:0000313" key="4">
    <source>
        <dbReference type="EMBL" id="NDY81645.1"/>
    </source>
</evidence>
<dbReference type="Pfam" id="PF00881">
    <property type="entry name" value="Nitroreductase"/>
    <property type="match status" value="1"/>
</dbReference>
<dbReference type="CDD" id="cd02137">
    <property type="entry name" value="MhqN-like"/>
    <property type="match status" value="1"/>
</dbReference>
<dbReference type="SUPFAM" id="SSF55469">
    <property type="entry name" value="FMN-dependent nitroreductase-like"/>
    <property type="match status" value="1"/>
</dbReference>
<evidence type="ECO:0000259" key="3">
    <source>
        <dbReference type="Pfam" id="PF00881"/>
    </source>
</evidence>
<reference evidence="4" key="1">
    <citation type="submission" date="2020-02" db="EMBL/GenBank/DDBJ databases">
        <authorList>
            <person name="Chen W.-M."/>
        </authorList>
    </citation>
    <scope>NUCLEOTIDE SEQUENCE</scope>
    <source>
        <strain evidence="4">NBD-18</strain>
    </source>
</reference>
<organism evidence="4">
    <name type="scientific">Sheuella amnicola</name>
    <dbReference type="NCBI Taxonomy" id="2707330"/>
    <lineage>
        <taxon>Bacteria</taxon>
        <taxon>Pseudomonadati</taxon>
        <taxon>Pseudomonadota</taxon>
        <taxon>Betaproteobacteria</taxon>
        <taxon>Burkholderiales</taxon>
        <taxon>Alcaligenaceae</taxon>
        <taxon>Sheuella</taxon>
    </lineage>
</organism>
<name>A0A6B2R2H4_9BURK</name>
<protein>
    <submittedName>
        <fullName evidence="4">Nitroreductase family protein</fullName>
    </submittedName>
</protein>
<evidence type="ECO:0000256" key="2">
    <source>
        <dbReference type="ARBA" id="ARBA00023002"/>
    </source>
</evidence>
<comment type="caution">
    <text evidence="4">The sequence shown here is derived from an EMBL/GenBank/DDBJ whole genome shotgun (WGS) entry which is preliminary data.</text>
</comment>
<dbReference type="PANTHER" id="PTHR43673">
    <property type="entry name" value="NAD(P)H NITROREDUCTASE YDGI-RELATED"/>
    <property type="match status" value="1"/>
</dbReference>
<sequence length="205" mass="22311">MKQAITNLIEQRISANQFDTTKKISVSEIQELVRLATRAPSAFNFQNWKFIAVHTAEAKERLKAVAYGQQKIADASVTFIICGTLAPHQSLSRALQPSLKTGLLDQAMHDSWVAMATAGYAENPQRQRDEAIRSASMATMNLMLAAQGMGMISGPMIGFDPAGVAKEFNLTDNDVPAMLLAVGYPAPGNWPQKPRLPVDQVLSIV</sequence>
<dbReference type="RefSeq" id="WP_163650938.1">
    <property type="nucleotide sequence ID" value="NZ_JAAGRN010000001.1"/>
</dbReference>
<dbReference type="InterPro" id="IPR000415">
    <property type="entry name" value="Nitroreductase-like"/>
</dbReference>
<evidence type="ECO:0000256" key="1">
    <source>
        <dbReference type="ARBA" id="ARBA00007118"/>
    </source>
</evidence>
<keyword evidence="2" id="KW-0560">Oxidoreductase</keyword>
<comment type="similarity">
    <text evidence="1">Belongs to the nitroreductase family.</text>
</comment>
<dbReference type="AlphaFoldDB" id="A0A6B2R2H4"/>